<dbReference type="KEGG" id="tet:TTHERM_000053739"/>
<organism evidence="1 2">
    <name type="scientific">Tetrahymena thermophila (strain SB210)</name>
    <dbReference type="NCBI Taxonomy" id="312017"/>
    <lineage>
        <taxon>Eukaryota</taxon>
        <taxon>Sar</taxon>
        <taxon>Alveolata</taxon>
        <taxon>Ciliophora</taxon>
        <taxon>Intramacronucleata</taxon>
        <taxon>Oligohymenophorea</taxon>
        <taxon>Hymenostomatida</taxon>
        <taxon>Tetrahymenina</taxon>
        <taxon>Tetrahymenidae</taxon>
        <taxon>Tetrahymena</taxon>
    </lineage>
</organism>
<dbReference type="InParanoid" id="W7XH72"/>
<dbReference type="Proteomes" id="UP000009168">
    <property type="component" value="Unassembled WGS sequence"/>
</dbReference>
<accession>W7XH72</accession>
<protein>
    <submittedName>
        <fullName evidence="1">Uncharacterized protein</fullName>
    </submittedName>
</protein>
<evidence type="ECO:0000313" key="1">
    <source>
        <dbReference type="EMBL" id="EWS76523.1"/>
    </source>
</evidence>
<evidence type="ECO:0000313" key="2">
    <source>
        <dbReference type="Proteomes" id="UP000009168"/>
    </source>
</evidence>
<dbReference type="GeneID" id="24437020"/>
<gene>
    <name evidence="1" type="ORF">TTHERM_000053739</name>
</gene>
<dbReference type="AlphaFoldDB" id="W7XH72"/>
<reference evidence="2" key="1">
    <citation type="journal article" date="2006" name="PLoS Biol.">
        <title>Macronuclear genome sequence of the ciliate Tetrahymena thermophila, a model eukaryote.</title>
        <authorList>
            <person name="Eisen J.A."/>
            <person name="Coyne R.S."/>
            <person name="Wu M."/>
            <person name="Wu D."/>
            <person name="Thiagarajan M."/>
            <person name="Wortman J.R."/>
            <person name="Badger J.H."/>
            <person name="Ren Q."/>
            <person name="Amedeo P."/>
            <person name="Jones K.M."/>
            <person name="Tallon L.J."/>
            <person name="Delcher A.L."/>
            <person name="Salzberg S.L."/>
            <person name="Silva J.C."/>
            <person name="Haas B.J."/>
            <person name="Majoros W.H."/>
            <person name="Farzad M."/>
            <person name="Carlton J.M."/>
            <person name="Smith R.K. Jr."/>
            <person name="Garg J."/>
            <person name="Pearlman R.E."/>
            <person name="Karrer K.M."/>
            <person name="Sun L."/>
            <person name="Manning G."/>
            <person name="Elde N.C."/>
            <person name="Turkewitz A.P."/>
            <person name="Asai D.J."/>
            <person name="Wilkes D.E."/>
            <person name="Wang Y."/>
            <person name="Cai H."/>
            <person name="Collins K."/>
            <person name="Stewart B.A."/>
            <person name="Lee S.R."/>
            <person name="Wilamowska K."/>
            <person name="Weinberg Z."/>
            <person name="Ruzzo W.L."/>
            <person name="Wloga D."/>
            <person name="Gaertig J."/>
            <person name="Frankel J."/>
            <person name="Tsao C.-C."/>
            <person name="Gorovsky M.A."/>
            <person name="Keeling P.J."/>
            <person name="Waller R.F."/>
            <person name="Patron N.J."/>
            <person name="Cherry J.M."/>
            <person name="Stover N.A."/>
            <person name="Krieger C.J."/>
            <person name="del Toro C."/>
            <person name="Ryder H.F."/>
            <person name="Williamson S.C."/>
            <person name="Barbeau R.A."/>
            <person name="Hamilton E.P."/>
            <person name="Orias E."/>
        </authorList>
    </citation>
    <scope>NUCLEOTIDE SEQUENCE [LARGE SCALE GENOMIC DNA]</scope>
    <source>
        <strain evidence="2">SB210</strain>
    </source>
</reference>
<proteinExistence type="predicted"/>
<keyword evidence="2" id="KW-1185">Reference proteome</keyword>
<name>W7XH72_TETTS</name>
<sequence length="72" mass="9195">MLEHSFKQNYCFFENYYFPYEQQSYQQEEQISTYNFHYQNQYQDIEQQQQQNEIFSIFEHQDFNFNSFVDNN</sequence>
<dbReference type="EMBL" id="GG662853">
    <property type="protein sequence ID" value="EWS76523.1"/>
    <property type="molecule type" value="Genomic_DNA"/>
</dbReference>
<dbReference type="RefSeq" id="XP_012650942.1">
    <property type="nucleotide sequence ID" value="XM_012795488.1"/>
</dbReference>